<accession>A0A8J8GJR1</accession>
<dbReference type="EMBL" id="JABURA010000001">
    <property type="protein sequence ID" value="NUB90856.1"/>
    <property type="molecule type" value="Genomic_DNA"/>
</dbReference>
<evidence type="ECO:0000313" key="4">
    <source>
        <dbReference type="Proteomes" id="UP000728647"/>
    </source>
</evidence>
<dbReference type="RefSeq" id="WP_174701653.1">
    <property type="nucleotide sequence ID" value="NZ_JABURA010000001.1"/>
</dbReference>
<organism evidence="3 4">
    <name type="scientific">Haloterrigena gelatinilytica</name>
    <dbReference type="NCBI Taxonomy" id="2741724"/>
    <lineage>
        <taxon>Archaea</taxon>
        <taxon>Methanobacteriati</taxon>
        <taxon>Methanobacteriota</taxon>
        <taxon>Stenosarchaea group</taxon>
        <taxon>Halobacteria</taxon>
        <taxon>Halobacteriales</taxon>
        <taxon>Natrialbaceae</taxon>
        <taxon>Haloterrigena</taxon>
    </lineage>
</organism>
<dbReference type="AlphaFoldDB" id="A0A8J8GJR1"/>
<evidence type="ECO:0000256" key="1">
    <source>
        <dbReference type="SAM" id="MobiDB-lite"/>
    </source>
</evidence>
<comment type="caution">
    <text evidence="3">The sequence shown here is derived from an EMBL/GenBank/DDBJ whole genome shotgun (WGS) entry which is preliminary data.</text>
</comment>
<gene>
    <name evidence="3" type="ORF">HT576_07450</name>
</gene>
<feature type="compositionally biased region" description="Basic and acidic residues" evidence="1">
    <location>
        <begin position="19"/>
        <end position="31"/>
    </location>
</feature>
<feature type="region of interest" description="Disordered" evidence="1">
    <location>
        <begin position="1"/>
        <end position="31"/>
    </location>
</feature>
<name>A0A8J8GJR1_9EURY</name>
<feature type="compositionally biased region" description="Basic and acidic residues" evidence="1">
    <location>
        <begin position="1"/>
        <end position="11"/>
    </location>
</feature>
<feature type="domain" description="DUF7511" evidence="2">
    <location>
        <begin position="34"/>
        <end position="79"/>
    </location>
</feature>
<proteinExistence type="predicted"/>
<sequence>MDEIPDPRTESDTAGARTTDTDDPRDGPERDVRLEAVVVRYSADSDRCTLVPRDGPPEAMLTAWLSADLETVVDLEDAR</sequence>
<dbReference type="InterPro" id="IPR055933">
    <property type="entry name" value="DUF7511"/>
</dbReference>
<protein>
    <recommendedName>
        <fullName evidence="2">DUF7511 domain-containing protein</fullName>
    </recommendedName>
</protein>
<dbReference type="Pfam" id="PF24351">
    <property type="entry name" value="DUF7511"/>
    <property type="match status" value="1"/>
</dbReference>
<evidence type="ECO:0000259" key="2">
    <source>
        <dbReference type="Pfam" id="PF24351"/>
    </source>
</evidence>
<evidence type="ECO:0000313" key="3">
    <source>
        <dbReference type="EMBL" id="NUB90856.1"/>
    </source>
</evidence>
<dbReference type="Proteomes" id="UP000728647">
    <property type="component" value="Unassembled WGS sequence"/>
</dbReference>
<reference evidence="3" key="1">
    <citation type="submission" date="2020-06" db="EMBL/GenBank/DDBJ databases">
        <title>Haloterrigena sp. nov., an extremely halophilic archaeon isolated from a saline sediment.</title>
        <authorList>
            <person name="Liu B.-B."/>
        </authorList>
    </citation>
    <scope>NUCLEOTIDE SEQUENCE</scope>
    <source>
        <strain evidence="3">SYSU A121-1</strain>
    </source>
</reference>
<dbReference type="OrthoDB" id="186853at2157"/>